<organism evidence="2">
    <name type="scientific">Poeciliopsis prolifica</name>
    <name type="common">blackstripe livebearer</name>
    <dbReference type="NCBI Taxonomy" id="188132"/>
    <lineage>
        <taxon>Eukaryota</taxon>
        <taxon>Metazoa</taxon>
        <taxon>Chordata</taxon>
        <taxon>Craniata</taxon>
        <taxon>Vertebrata</taxon>
        <taxon>Euteleostomi</taxon>
        <taxon>Actinopterygii</taxon>
        <taxon>Neopterygii</taxon>
        <taxon>Teleostei</taxon>
        <taxon>Neoteleostei</taxon>
        <taxon>Acanthomorphata</taxon>
        <taxon>Ovalentaria</taxon>
        <taxon>Atherinomorphae</taxon>
        <taxon>Cyprinodontiformes</taxon>
        <taxon>Poeciliidae</taxon>
        <taxon>Poeciliinae</taxon>
        <taxon>Poeciliopsis</taxon>
    </lineage>
</organism>
<sequence>CHTQRIYGPTDLSSTPAGEGPTQCQGTSSPCTSLFLSPAGKCTQEPSSKVQNVPQNEFLVEKRSRTYSQSRTFSSPVFLEAKLITPSTHTAPSTTHTEVSKPQCVSLFLTDYCTSHDIAELSSPTSVIKTFHLNRQL</sequence>
<accession>A0A0S7EN77</accession>
<evidence type="ECO:0000256" key="1">
    <source>
        <dbReference type="SAM" id="MobiDB-lite"/>
    </source>
</evidence>
<feature type="non-terminal residue" evidence="2">
    <location>
        <position position="1"/>
    </location>
</feature>
<feature type="region of interest" description="Disordered" evidence="1">
    <location>
        <begin position="1"/>
        <end position="28"/>
    </location>
</feature>
<proteinExistence type="predicted"/>
<feature type="compositionally biased region" description="Polar residues" evidence="1">
    <location>
        <begin position="11"/>
        <end position="28"/>
    </location>
</feature>
<protein>
    <submittedName>
        <fullName evidence="2">PPUP9740</fullName>
    </submittedName>
</protein>
<dbReference type="AlphaFoldDB" id="A0A0S7EN77"/>
<gene>
    <name evidence="2" type="primary">PPUP9740</name>
</gene>
<dbReference type="EMBL" id="GBYX01476802">
    <property type="protein sequence ID" value="JAO04875.1"/>
    <property type="molecule type" value="Transcribed_RNA"/>
</dbReference>
<reference evidence="2" key="1">
    <citation type="submission" date="2014-12" db="EMBL/GenBank/DDBJ databases">
        <title>Parallel Evolution in Life History Adaptation Evident in the Tissue-Specific Poeciliopsis prolifica transcriptome.</title>
        <authorList>
            <person name="Jue N.K."/>
            <person name="Foley R.J."/>
            <person name="Obergfell C."/>
            <person name="Reznick D.N."/>
            <person name="O'Neill R.J."/>
            <person name="O'Neill M.J."/>
        </authorList>
    </citation>
    <scope>NUCLEOTIDE SEQUENCE</scope>
</reference>
<evidence type="ECO:0000313" key="2">
    <source>
        <dbReference type="EMBL" id="JAO04875.1"/>
    </source>
</evidence>
<name>A0A0S7EN77_9TELE</name>